<proteinExistence type="predicted"/>
<evidence type="ECO:0000313" key="2">
    <source>
        <dbReference type="Proteomes" id="UP000095751"/>
    </source>
</evidence>
<dbReference type="Proteomes" id="UP000095751">
    <property type="component" value="Unassembled WGS sequence"/>
</dbReference>
<protein>
    <submittedName>
        <fullName evidence="1">Uncharacterized protein</fullName>
    </submittedName>
</protein>
<accession>A0A1E7F1M4</accession>
<organism evidence="1 2">
    <name type="scientific">Fragilariopsis cylindrus CCMP1102</name>
    <dbReference type="NCBI Taxonomy" id="635003"/>
    <lineage>
        <taxon>Eukaryota</taxon>
        <taxon>Sar</taxon>
        <taxon>Stramenopiles</taxon>
        <taxon>Ochrophyta</taxon>
        <taxon>Bacillariophyta</taxon>
        <taxon>Bacillariophyceae</taxon>
        <taxon>Bacillariophycidae</taxon>
        <taxon>Bacillariales</taxon>
        <taxon>Bacillariaceae</taxon>
        <taxon>Fragilariopsis</taxon>
    </lineage>
</organism>
<keyword evidence="2" id="KW-1185">Reference proteome</keyword>
<dbReference type="InParanoid" id="A0A1E7F1M4"/>
<sequence length="50" mass="5008">MSPPSSSSSSSSPDSTTAFYSLSGVQSDGSTISMAESKGKVIYATNVASQ</sequence>
<evidence type="ECO:0000313" key="1">
    <source>
        <dbReference type="EMBL" id="OEU12111.1"/>
    </source>
</evidence>
<dbReference type="AlphaFoldDB" id="A0A1E7F1M4"/>
<dbReference type="EMBL" id="KV784365">
    <property type="protein sequence ID" value="OEU12111.1"/>
    <property type="molecule type" value="Genomic_DNA"/>
</dbReference>
<name>A0A1E7F1M4_9STRA</name>
<gene>
    <name evidence="1" type="ORF">FRACYDRAFT_270528</name>
</gene>
<reference evidence="1 2" key="1">
    <citation type="submission" date="2016-09" db="EMBL/GenBank/DDBJ databases">
        <title>Extensive genetic diversity and differential bi-allelic expression allows diatom success in the polar Southern Ocean.</title>
        <authorList>
            <consortium name="DOE Joint Genome Institute"/>
            <person name="Mock T."/>
            <person name="Otillar R.P."/>
            <person name="Strauss J."/>
            <person name="Dupont C."/>
            <person name="Frickenhaus S."/>
            <person name="Maumus F."/>
            <person name="Mcmullan M."/>
            <person name="Sanges R."/>
            <person name="Schmutz J."/>
            <person name="Toseland A."/>
            <person name="Valas R."/>
            <person name="Veluchamy A."/>
            <person name="Ward B.J."/>
            <person name="Allen A."/>
            <person name="Barry K."/>
            <person name="Falciatore A."/>
            <person name="Ferrante M."/>
            <person name="Fortunato A.E."/>
            <person name="Gloeckner G."/>
            <person name="Gruber A."/>
            <person name="Hipkin R."/>
            <person name="Janech M."/>
            <person name="Kroth P."/>
            <person name="Leese F."/>
            <person name="Lindquist E."/>
            <person name="Lyon B.R."/>
            <person name="Martin J."/>
            <person name="Mayer C."/>
            <person name="Parker M."/>
            <person name="Quesneville H."/>
            <person name="Raymond J."/>
            <person name="Uhlig C."/>
            <person name="Valentin K.U."/>
            <person name="Worden A.Z."/>
            <person name="Armbrust E.V."/>
            <person name="Bowler C."/>
            <person name="Green B."/>
            <person name="Moulton V."/>
            <person name="Van Oosterhout C."/>
            <person name="Grigoriev I."/>
        </authorList>
    </citation>
    <scope>NUCLEOTIDE SEQUENCE [LARGE SCALE GENOMIC DNA]</scope>
    <source>
        <strain evidence="1 2">CCMP1102</strain>
    </source>
</reference>
<dbReference type="KEGG" id="fcy:FRACYDRAFT_270528"/>